<dbReference type="Pfam" id="PF19269">
    <property type="entry name" value="Anticodon_2"/>
    <property type="match status" value="1"/>
</dbReference>
<reference evidence="10 11" key="1">
    <citation type="submission" date="2016-10" db="EMBL/GenBank/DDBJ databases">
        <authorList>
            <person name="de Groot N.N."/>
        </authorList>
    </citation>
    <scope>NUCLEOTIDE SEQUENCE [LARGE SCALE GENOMIC DNA]</scope>
    <source>
        <strain evidence="10 11">CGMCC 1.5012</strain>
    </source>
</reference>
<dbReference type="InterPro" id="IPR008925">
    <property type="entry name" value="aa_tRNA-synth_I_cd-bd_sf"/>
</dbReference>
<comment type="similarity">
    <text evidence="1 7">Belongs to the class-I aminoacyl-tRNA synthetase family. Glutamate--tRNA ligase type 1 subfamily.</text>
</comment>
<dbReference type="NCBIfam" id="TIGR00464">
    <property type="entry name" value="gltX_bact"/>
    <property type="match status" value="1"/>
</dbReference>
<dbReference type="OrthoDB" id="9807503at2"/>
<dbReference type="GO" id="GO:0006424">
    <property type="term" value="P:glutamyl-tRNA aminoacylation"/>
    <property type="evidence" value="ECO:0007669"/>
    <property type="project" value="UniProtKB-UniRule"/>
</dbReference>
<accession>A0A1G9UZA2</accession>
<evidence type="ECO:0000259" key="8">
    <source>
        <dbReference type="Pfam" id="PF00749"/>
    </source>
</evidence>
<evidence type="ECO:0000256" key="6">
    <source>
        <dbReference type="ARBA" id="ARBA00023146"/>
    </source>
</evidence>
<comment type="function">
    <text evidence="7">Catalyzes the attachment of glutamate to tRNA(Glu) in a two-step reaction: glutamate is first activated by ATP to form Glu-AMP and then transferred to the acceptor end of tRNA(Glu).</text>
</comment>
<feature type="short sequence motif" description="'HIGH' region" evidence="7">
    <location>
        <begin position="14"/>
        <end position="24"/>
    </location>
</feature>
<keyword evidence="11" id="KW-1185">Reference proteome</keyword>
<dbReference type="PROSITE" id="PS00178">
    <property type="entry name" value="AA_TRNA_LIGASE_I"/>
    <property type="match status" value="1"/>
</dbReference>
<dbReference type="RefSeq" id="WP_092637683.1">
    <property type="nucleotide sequence ID" value="NZ_FNID01000003.1"/>
</dbReference>
<dbReference type="SUPFAM" id="SSF52374">
    <property type="entry name" value="Nucleotidylyl transferase"/>
    <property type="match status" value="1"/>
</dbReference>
<evidence type="ECO:0000256" key="3">
    <source>
        <dbReference type="ARBA" id="ARBA00022741"/>
    </source>
</evidence>
<dbReference type="InterPro" id="IPR020058">
    <property type="entry name" value="Glu/Gln-tRNA-synth_Ib_cat-dom"/>
</dbReference>
<feature type="domain" description="Glutamyl/glutaminyl-tRNA synthetase class Ib catalytic" evidence="8">
    <location>
        <begin position="7"/>
        <end position="323"/>
    </location>
</feature>
<evidence type="ECO:0000256" key="1">
    <source>
        <dbReference type="ARBA" id="ARBA00007894"/>
    </source>
</evidence>
<comment type="subcellular location">
    <subcellularLocation>
        <location evidence="7">Cytoplasm</location>
    </subcellularLocation>
</comment>
<evidence type="ECO:0000256" key="5">
    <source>
        <dbReference type="ARBA" id="ARBA00022917"/>
    </source>
</evidence>
<feature type="binding site" evidence="7">
    <location>
        <position position="258"/>
    </location>
    <ligand>
        <name>ATP</name>
        <dbReference type="ChEBI" id="CHEBI:30616"/>
    </ligand>
</feature>
<keyword evidence="5 7" id="KW-0648">Protein biosynthesis</keyword>
<evidence type="ECO:0000256" key="4">
    <source>
        <dbReference type="ARBA" id="ARBA00022840"/>
    </source>
</evidence>
<dbReference type="AlphaFoldDB" id="A0A1G9UZA2"/>
<dbReference type="InterPro" id="IPR000924">
    <property type="entry name" value="Glu/Gln-tRNA-synth"/>
</dbReference>
<evidence type="ECO:0000256" key="2">
    <source>
        <dbReference type="ARBA" id="ARBA00022598"/>
    </source>
</evidence>
<keyword evidence="4 7" id="KW-0067">ATP-binding</keyword>
<evidence type="ECO:0000313" key="10">
    <source>
        <dbReference type="EMBL" id="SDM65331.1"/>
    </source>
</evidence>
<name>A0A1G9UZA2_9FIRM</name>
<evidence type="ECO:0000313" key="11">
    <source>
        <dbReference type="Proteomes" id="UP000199182"/>
    </source>
</evidence>
<keyword evidence="7" id="KW-0963">Cytoplasm</keyword>
<dbReference type="EC" id="6.1.1.17" evidence="7"/>
<comment type="catalytic activity">
    <reaction evidence="7">
        <text>tRNA(Glu) + L-glutamate + ATP = L-glutamyl-tRNA(Glu) + AMP + diphosphate</text>
        <dbReference type="Rhea" id="RHEA:23540"/>
        <dbReference type="Rhea" id="RHEA-COMP:9663"/>
        <dbReference type="Rhea" id="RHEA-COMP:9680"/>
        <dbReference type="ChEBI" id="CHEBI:29985"/>
        <dbReference type="ChEBI" id="CHEBI:30616"/>
        <dbReference type="ChEBI" id="CHEBI:33019"/>
        <dbReference type="ChEBI" id="CHEBI:78442"/>
        <dbReference type="ChEBI" id="CHEBI:78520"/>
        <dbReference type="ChEBI" id="CHEBI:456215"/>
        <dbReference type="EC" id="6.1.1.17"/>
    </reaction>
</comment>
<comment type="caution">
    <text evidence="7">Lacks conserved residue(s) required for the propagation of feature annotation.</text>
</comment>
<dbReference type="Proteomes" id="UP000199182">
    <property type="component" value="Unassembled WGS sequence"/>
</dbReference>
<dbReference type="InterPro" id="IPR020751">
    <property type="entry name" value="aa-tRNA-synth_I_codon-bd_sub2"/>
</dbReference>
<dbReference type="InterPro" id="IPR049940">
    <property type="entry name" value="GluQ/Sye"/>
</dbReference>
<keyword evidence="2 7" id="KW-0436">Ligase</keyword>
<dbReference type="GO" id="GO:0008270">
    <property type="term" value="F:zinc ion binding"/>
    <property type="evidence" value="ECO:0007669"/>
    <property type="project" value="InterPro"/>
</dbReference>
<sequence length="487" mass="54400">MTLFNGEVRTRFAPSPTGYMHVGNLRTALYAYLQAKSKGGKFILRIEDTDQERYVEGAVDIIYNTLKETGLVWDEGPDIGGPCGPYVQSERMGMFKQYAEQLVASGHAYYCFCDKERLEELKKVQTASGISPKYDGHCSRLSKEEIAEKLASGIPYVIRQKIPEEGTTTFHDVVFGDVTVENSTLDDQVLIKSDGMPTYNFANVVDDHLMGITHVIRGNEYLSSTPKYNLLYEAFGWQIPVYIHCSPVMKNATEKLSKRNGDASYEDLIKAGYLKDAVLNYIALLGWSPKGENEIFTLAQMIEEFDVAGISKSPAIFDPLKLRHINGEYIRMLPIDDFARMAEPWIRKTVTRPDVDIKLIAQVLQARTEVLADIPEQVDFIDSLPDYDLELYVSKKMKTTRESSLEMLKAVLPVLEGIADFTIENIHAAVFALIESLGVKNGIVLWPLRVAASGKQFTPGGGIEICAILGKEEALARVKKGIELLSE</sequence>
<comment type="subunit">
    <text evidence="7">Monomer.</text>
</comment>
<dbReference type="EMBL" id="FNID01000003">
    <property type="protein sequence ID" value="SDM65331.1"/>
    <property type="molecule type" value="Genomic_DNA"/>
</dbReference>
<keyword evidence="6 7" id="KW-0030">Aminoacyl-tRNA synthetase</keyword>
<organism evidence="10 11">
    <name type="scientific">Acetanaerobacterium elongatum</name>
    <dbReference type="NCBI Taxonomy" id="258515"/>
    <lineage>
        <taxon>Bacteria</taxon>
        <taxon>Bacillati</taxon>
        <taxon>Bacillota</taxon>
        <taxon>Clostridia</taxon>
        <taxon>Eubacteriales</taxon>
        <taxon>Oscillospiraceae</taxon>
        <taxon>Acetanaerobacterium</taxon>
    </lineage>
</organism>
<dbReference type="PRINTS" id="PR00987">
    <property type="entry name" value="TRNASYNTHGLU"/>
</dbReference>
<dbReference type="CDD" id="cd00808">
    <property type="entry name" value="GluRS_core"/>
    <property type="match status" value="1"/>
</dbReference>
<dbReference type="Gene3D" id="3.40.50.620">
    <property type="entry name" value="HUPs"/>
    <property type="match status" value="1"/>
</dbReference>
<dbReference type="InterPro" id="IPR001412">
    <property type="entry name" value="aa-tRNA-synth_I_CS"/>
</dbReference>
<dbReference type="PANTHER" id="PTHR43311:SF2">
    <property type="entry name" value="GLUTAMATE--TRNA LIGASE, MITOCHONDRIAL-RELATED"/>
    <property type="match status" value="1"/>
</dbReference>
<dbReference type="FunFam" id="3.40.50.620:FF:000045">
    <property type="entry name" value="Glutamate--tRNA ligase, mitochondrial"/>
    <property type="match status" value="1"/>
</dbReference>
<feature type="domain" description="Aminoacyl-tRNA synthetase class I anticodon-binding" evidence="9">
    <location>
        <begin position="338"/>
        <end position="482"/>
    </location>
</feature>
<feature type="short sequence motif" description="'KMSKS' region" evidence="7">
    <location>
        <begin position="255"/>
        <end position="259"/>
    </location>
</feature>
<dbReference type="Gene3D" id="1.10.10.350">
    <property type="match status" value="1"/>
</dbReference>
<dbReference type="GO" id="GO:0005737">
    <property type="term" value="C:cytoplasm"/>
    <property type="evidence" value="ECO:0007669"/>
    <property type="project" value="UniProtKB-SubCell"/>
</dbReference>
<dbReference type="STRING" id="258515.SAMN05192585_1034"/>
<dbReference type="Pfam" id="PF00749">
    <property type="entry name" value="tRNA-synt_1c"/>
    <property type="match status" value="1"/>
</dbReference>
<keyword evidence="3 7" id="KW-0547">Nucleotide-binding</keyword>
<dbReference type="SUPFAM" id="SSF48163">
    <property type="entry name" value="An anticodon-binding domain of class I aminoacyl-tRNA synthetases"/>
    <property type="match status" value="1"/>
</dbReference>
<dbReference type="GO" id="GO:0004818">
    <property type="term" value="F:glutamate-tRNA ligase activity"/>
    <property type="evidence" value="ECO:0007669"/>
    <property type="project" value="UniProtKB-UniRule"/>
</dbReference>
<dbReference type="InterPro" id="IPR004527">
    <property type="entry name" value="Glu-tRNA-ligase_bac/mito"/>
</dbReference>
<dbReference type="GO" id="GO:0000049">
    <property type="term" value="F:tRNA binding"/>
    <property type="evidence" value="ECO:0007669"/>
    <property type="project" value="InterPro"/>
</dbReference>
<dbReference type="HAMAP" id="MF_00022">
    <property type="entry name" value="Glu_tRNA_synth_type1"/>
    <property type="match status" value="1"/>
</dbReference>
<dbReference type="InterPro" id="IPR045462">
    <property type="entry name" value="aa-tRNA-synth_I_cd-bd"/>
</dbReference>
<proteinExistence type="inferred from homology"/>
<dbReference type="PANTHER" id="PTHR43311">
    <property type="entry name" value="GLUTAMATE--TRNA LIGASE"/>
    <property type="match status" value="1"/>
</dbReference>
<evidence type="ECO:0000259" key="9">
    <source>
        <dbReference type="Pfam" id="PF19269"/>
    </source>
</evidence>
<evidence type="ECO:0000256" key="7">
    <source>
        <dbReference type="HAMAP-Rule" id="MF_00022"/>
    </source>
</evidence>
<dbReference type="InterPro" id="IPR033910">
    <property type="entry name" value="GluRS_core"/>
</dbReference>
<dbReference type="GO" id="GO:0005524">
    <property type="term" value="F:ATP binding"/>
    <property type="evidence" value="ECO:0007669"/>
    <property type="project" value="UniProtKB-UniRule"/>
</dbReference>
<dbReference type="InterPro" id="IPR014729">
    <property type="entry name" value="Rossmann-like_a/b/a_fold"/>
</dbReference>
<gene>
    <name evidence="7" type="primary">gltX</name>
    <name evidence="10" type="ORF">SAMN05192585_1034</name>
</gene>
<protein>
    <recommendedName>
        <fullName evidence="7">Glutamate--tRNA ligase</fullName>
        <ecNumber evidence="7">6.1.1.17</ecNumber>
    </recommendedName>
    <alternativeName>
        <fullName evidence="7">Glutamyl-tRNA synthetase</fullName>
        <shortName evidence="7">GluRS</shortName>
    </alternativeName>
</protein>